<comment type="catalytic activity">
    <reaction evidence="17">
        <text>N-acetylneuraminate(in) + H(+)(in) = N-acetylneuraminate(out) + H(+)(out)</text>
        <dbReference type="Rhea" id="RHEA:28987"/>
        <dbReference type="ChEBI" id="CHEBI:15378"/>
        <dbReference type="ChEBI" id="CHEBI:35418"/>
    </reaction>
    <physiologicalReaction direction="right-to-left" evidence="17">
        <dbReference type="Rhea" id="RHEA:28989"/>
    </physiologicalReaction>
</comment>
<dbReference type="RefSeq" id="XP_014251187.1">
    <property type="nucleotide sequence ID" value="XM_014395701.2"/>
</dbReference>
<evidence type="ECO:0000256" key="13">
    <source>
        <dbReference type="ARBA" id="ARBA00023228"/>
    </source>
</evidence>
<dbReference type="InterPro" id="IPR020846">
    <property type="entry name" value="MFS_dom"/>
</dbReference>
<keyword evidence="6" id="KW-1003">Cell membrane</keyword>
<keyword evidence="5" id="KW-0813">Transport</keyword>
<accession>A0A8I6RRN0</accession>
<evidence type="ECO:0000256" key="1">
    <source>
        <dbReference type="ARBA" id="ARBA00004432"/>
    </source>
</evidence>
<evidence type="ECO:0000256" key="25">
    <source>
        <dbReference type="ARBA" id="ARBA00081925"/>
    </source>
</evidence>
<evidence type="ECO:0000256" key="10">
    <source>
        <dbReference type="ARBA" id="ARBA00023018"/>
    </source>
</evidence>
<keyword evidence="14" id="KW-0968">Cytoplasmic vesicle</keyword>
<evidence type="ECO:0000256" key="27">
    <source>
        <dbReference type="SAM" id="Phobius"/>
    </source>
</evidence>
<dbReference type="FunFam" id="1.20.1250.20:FF:000067">
    <property type="entry name" value="sialin isoform X2"/>
    <property type="match status" value="1"/>
</dbReference>
<dbReference type="KEGG" id="clec:106667633"/>
<organism evidence="29 30">
    <name type="scientific">Cimex lectularius</name>
    <name type="common">Bed bug</name>
    <name type="synonym">Acanthia lectularia</name>
    <dbReference type="NCBI Taxonomy" id="79782"/>
    <lineage>
        <taxon>Eukaryota</taxon>
        <taxon>Metazoa</taxon>
        <taxon>Ecdysozoa</taxon>
        <taxon>Arthropoda</taxon>
        <taxon>Hexapoda</taxon>
        <taxon>Insecta</taxon>
        <taxon>Pterygota</taxon>
        <taxon>Neoptera</taxon>
        <taxon>Paraneoptera</taxon>
        <taxon>Hemiptera</taxon>
        <taxon>Heteroptera</taxon>
        <taxon>Panheteroptera</taxon>
        <taxon>Cimicomorpha</taxon>
        <taxon>Cimicidae</taxon>
        <taxon>Cimex</taxon>
    </lineage>
</organism>
<comment type="catalytic activity">
    <reaction evidence="19">
        <text>L-glutamate(out) = L-glutamate(in)</text>
        <dbReference type="Rhea" id="RHEA:66336"/>
        <dbReference type="ChEBI" id="CHEBI:29985"/>
    </reaction>
    <physiologicalReaction direction="left-to-right" evidence="19">
        <dbReference type="Rhea" id="RHEA:66337"/>
    </physiologicalReaction>
</comment>
<evidence type="ECO:0000256" key="18">
    <source>
        <dbReference type="ARBA" id="ARBA00051403"/>
    </source>
</evidence>
<dbReference type="Proteomes" id="UP000494040">
    <property type="component" value="Unassembled WGS sequence"/>
</dbReference>
<evidence type="ECO:0000256" key="2">
    <source>
        <dbReference type="ARBA" id="ARBA00004554"/>
    </source>
</evidence>
<evidence type="ECO:0000256" key="24">
    <source>
        <dbReference type="ARBA" id="ARBA00081195"/>
    </source>
</evidence>
<evidence type="ECO:0000256" key="12">
    <source>
        <dbReference type="ARBA" id="ARBA00023180"/>
    </source>
</evidence>
<dbReference type="InterPro" id="IPR011701">
    <property type="entry name" value="MFS"/>
</dbReference>
<feature type="compositionally biased region" description="Polar residues" evidence="26">
    <location>
        <begin position="536"/>
        <end position="547"/>
    </location>
</feature>
<comment type="catalytic activity">
    <reaction evidence="18">
        <text>N-acetyl-L-aspartyl-L-glutamate(out) = N-acetyl-L-aspartyl-L-glutamate(in)</text>
        <dbReference type="Rhea" id="RHEA:72599"/>
        <dbReference type="ChEBI" id="CHEBI:76931"/>
    </reaction>
    <physiologicalReaction direction="left-to-right" evidence="18">
        <dbReference type="Rhea" id="RHEA:72600"/>
    </physiologicalReaction>
</comment>
<dbReference type="GO" id="GO:0046942">
    <property type="term" value="P:carboxylic acid transport"/>
    <property type="evidence" value="ECO:0007669"/>
    <property type="project" value="UniProtKB-ARBA"/>
</dbReference>
<feature type="transmembrane region" description="Helical" evidence="27">
    <location>
        <begin position="365"/>
        <end position="383"/>
    </location>
</feature>
<keyword evidence="10" id="KW-0770">Synapse</keyword>
<evidence type="ECO:0000313" key="30">
    <source>
        <dbReference type="Proteomes" id="UP000494040"/>
    </source>
</evidence>
<comment type="function">
    <text evidence="21">Receptor for CM101, a polysaccharide produced by group B Streptococcus with antipathoangiogenic properties.</text>
</comment>
<evidence type="ECO:0000256" key="9">
    <source>
        <dbReference type="ARBA" id="ARBA00022989"/>
    </source>
</evidence>
<dbReference type="GO" id="GO:0015293">
    <property type="term" value="F:symporter activity"/>
    <property type="evidence" value="ECO:0007669"/>
    <property type="project" value="UniProtKB-KW"/>
</dbReference>
<evidence type="ECO:0000256" key="16">
    <source>
        <dbReference type="ARBA" id="ARBA00050554"/>
    </source>
</evidence>
<dbReference type="GO" id="GO:0016323">
    <property type="term" value="C:basolateral plasma membrane"/>
    <property type="evidence" value="ECO:0007669"/>
    <property type="project" value="UniProtKB-SubCell"/>
</dbReference>
<keyword evidence="7 27" id="KW-0812">Transmembrane</keyword>
<dbReference type="SUPFAM" id="SSF103473">
    <property type="entry name" value="MFS general substrate transporter"/>
    <property type="match status" value="1"/>
</dbReference>
<evidence type="ECO:0000256" key="11">
    <source>
        <dbReference type="ARBA" id="ARBA00023136"/>
    </source>
</evidence>
<keyword evidence="8" id="KW-0769">Symport</keyword>
<dbReference type="PANTHER" id="PTHR11662:SF455">
    <property type="entry name" value="GH23975P"/>
    <property type="match status" value="1"/>
</dbReference>
<protein>
    <recommendedName>
        <fullName evidence="22">Sialin</fullName>
    </recommendedName>
    <alternativeName>
        <fullName evidence="25">H(+)/nitrate cotransporter</fullName>
    </alternativeName>
    <alternativeName>
        <fullName evidence="23">H(+)/sialic acid cotransporter</fullName>
    </alternativeName>
    <alternativeName>
        <fullName evidence="24">Vesicular excitatory amino acid transporter</fullName>
    </alternativeName>
</protein>
<feature type="transmembrane region" description="Helical" evidence="27">
    <location>
        <begin position="428"/>
        <end position="447"/>
    </location>
</feature>
<dbReference type="InterPro" id="IPR036259">
    <property type="entry name" value="MFS_trans_sf"/>
</dbReference>
<evidence type="ECO:0000256" key="14">
    <source>
        <dbReference type="ARBA" id="ARBA00023329"/>
    </source>
</evidence>
<keyword evidence="9 27" id="KW-1133">Transmembrane helix</keyword>
<dbReference type="Pfam" id="PF07690">
    <property type="entry name" value="MFS_1"/>
    <property type="match status" value="1"/>
</dbReference>
<evidence type="ECO:0000256" key="3">
    <source>
        <dbReference type="ARBA" id="ARBA00004638"/>
    </source>
</evidence>
<evidence type="ECO:0000256" key="15">
    <source>
        <dbReference type="ARBA" id="ARBA00050101"/>
    </source>
</evidence>
<keyword evidence="12" id="KW-0325">Glycoprotein</keyword>
<evidence type="ECO:0000256" key="23">
    <source>
        <dbReference type="ARBA" id="ARBA00080244"/>
    </source>
</evidence>
<dbReference type="GO" id="GO:0030672">
    <property type="term" value="C:synaptic vesicle membrane"/>
    <property type="evidence" value="ECO:0007669"/>
    <property type="project" value="UniProtKB-SubCell"/>
</dbReference>
<comment type="catalytic activity">
    <reaction evidence="16">
        <text>L-aspartate(out) = L-aspartate(in)</text>
        <dbReference type="Rhea" id="RHEA:66332"/>
        <dbReference type="ChEBI" id="CHEBI:29991"/>
    </reaction>
    <physiologicalReaction direction="left-to-right" evidence="16">
        <dbReference type="Rhea" id="RHEA:66333"/>
    </physiologicalReaction>
</comment>
<keyword evidence="30" id="KW-1185">Reference proteome</keyword>
<feature type="transmembrane region" description="Helical" evidence="27">
    <location>
        <begin position="45"/>
        <end position="71"/>
    </location>
</feature>
<dbReference type="InterPro" id="IPR050382">
    <property type="entry name" value="MFS_Na/Anion_cotransporter"/>
</dbReference>
<comment type="catalytic activity">
    <reaction evidence="15">
        <text>2 nitrate(out) + H(+)(out) = 2 nitrate(in) + H(+)(in)</text>
        <dbReference type="Rhea" id="RHEA:71539"/>
        <dbReference type="ChEBI" id="CHEBI:15378"/>
        <dbReference type="ChEBI" id="CHEBI:17632"/>
    </reaction>
    <physiologicalReaction direction="left-to-right" evidence="15">
        <dbReference type="Rhea" id="RHEA:71540"/>
    </physiologicalReaction>
</comment>
<feature type="domain" description="Major facilitator superfamily (MFS) profile" evidence="28">
    <location>
        <begin position="45"/>
        <end position="519"/>
    </location>
</feature>
<comment type="catalytic activity">
    <reaction evidence="20">
        <text>D-glucuronate(out) + H(+)(out) = D-glucuronate(in) + H(+)(in)</text>
        <dbReference type="Rhea" id="RHEA:72591"/>
        <dbReference type="ChEBI" id="CHEBI:15378"/>
        <dbReference type="ChEBI" id="CHEBI:58720"/>
    </reaction>
    <physiologicalReaction direction="left-to-right" evidence="20">
        <dbReference type="Rhea" id="RHEA:72592"/>
    </physiologicalReaction>
</comment>
<evidence type="ECO:0000256" key="4">
    <source>
        <dbReference type="ARBA" id="ARBA00004656"/>
    </source>
</evidence>
<sequence length="547" mass="61726">MSSGPDYKKDAVLLDEIRHLRIPKIIKQIRQGSSRWKFWERRRHVVALLAFFGFFNIYSLRVNLSVAIVAMTSPYNVTLENGTTVEKTDFDWDSKTKGLVLSSFFYGYICTQLLGGWLGNRYGGAKIYMLGVSTTALLTLLTPPIANTSVYYLVFLRVIEGVFEGVTYPCMHSVWARWAPPSERSAMASLAFSGSYVGTVVALPVSGMLSKHCGWPSVFYVTGVVGLIWSVVWWYQVKDDPENDPRISESELTYLRDTLGNRKNENLARLVRLKQTSCSYMKIGLKADFGQEHYRKCEEESTMRLTMRKRGEKEKHTHPWGEFVKSMPVWAVVMAHFCENWGFYTLLTQLPTFMKDTLNFDLQKAGFLSSVPYLVMAIIMQFAGHLSDWLCNKKIMSTTNVRKLFNCTAFLSQTIFMMLASYLLTATGVVTCLVFAVGLGALAWPAFSVNHLDLAPQHASVLMGMSNTFATLPGIISPLISGYIVTNKSAEEWKVVFYIASTIYLIGAIFYCIFASAERQPWAVEKDEKGDKTEHAYTNNGLSVDKL</sequence>
<dbReference type="GO" id="GO:0005765">
    <property type="term" value="C:lysosomal membrane"/>
    <property type="evidence" value="ECO:0007669"/>
    <property type="project" value="UniProtKB-SubCell"/>
</dbReference>
<feature type="transmembrane region" description="Helical" evidence="27">
    <location>
        <begin position="496"/>
        <end position="517"/>
    </location>
</feature>
<name>A0A8I6RRN0_CIMLE</name>
<proteinExistence type="predicted"/>
<dbReference type="GO" id="GO:0006820">
    <property type="term" value="P:monoatomic anion transport"/>
    <property type="evidence" value="ECO:0007669"/>
    <property type="project" value="TreeGrafter"/>
</dbReference>
<dbReference type="Gene3D" id="1.20.1250.20">
    <property type="entry name" value="MFS general substrate transporter like domains"/>
    <property type="match status" value="2"/>
</dbReference>
<reference evidence="29" key="1">
    <citation type="submission" date="2022-01" db="UniProtKB">
        <authorList>
            <consortium name="EnsemblMetazoa"/>
        </authorList>
    </citation>
    <scope>IDENTIFICATION</scope>
</reference>
<dbReference type="AlphaFoldDB" id="A0A8I6RRN0"/>
<dbReference type="OMA" id="ECEYIQK"/>
<keyword evidence="11 27" id="KW-0472">Membrane</keyword>
<feature type="region of interest" description="Disordered" evidence="26">
    <location>
        <begin position="527"/>
        <end position="547"/>
    </location>
</feature>
<evidence type="ECO:0000256" key="7">
    <source>
        <dbReference type="ARBA" id="ARBA00022692"/>
    </source>
</evidence>
<evidence type="ECO:0000259" key="28">
    <source>
        <dbReference type="PROSITE" id="PS50850"/>
    </source>
</evidence>
<evidence type="ECO:0000256" key="21">
    <source>
        <dbReference type="ARBA" id="ARBA00056891"/>
    </source>
</evidence>
<evidence type="ECO:0000256" key="17">
    <source>
        <dbReference type="ARBA" id="ARBA00050625"/>
    </source>
</evidence>
<dbReference type="CTD" id="42426"/>
<feature type="transmembrane region" description="Helical" evidence="27">
    <location>
        <begin position="217"/>
        <end position="235"/>
    </location>
</feature>
<feature type="transmembrane region" description="Helical" evidence="27">
    <location>
        <begin position="459"/>
        <end position="484"/>
    </location>
</feature>
<evidence type="ECO:0000256" key="8">
    <source>
        <dbReference type="ARBA" id="ARBA00022847"/>
    </source>
</evidence>
<dbReference type="GeneID" id="106667633"/>
<dbReference type="PANTHER" id="PTHR11662">
    <property type="entry name" value="SOLUTE CARRIER FAMILY 17"/>
    <property type="match status" value="1"/>
</dbReference>
<keyword evidence="13" id="KW-0458">Lysosome</keyword>
<dbReference type="FunFam" id="1.20.1250.20:FF:000003">
    <property type="entry name" value="Solute carrier family 17 member 3"/>
    <property type="match status" value="1"/>
</dbReference>
<evidence type="ECO:0000256" key="19">
    <source>
        <dbReference type="ARBA" id="ARBA00051447"/>
    </source>
</evidence>
<dbReference type="EnsemblMetazoa" id="XM_014395701.2">
    <property type="protein sequence ID" value="XP_014251187.1"/>
    <property type="gene ID" value="LOC106667633"/>
</dbReference>
<dbReference type="OrthoDB" id="2985014at2759"/>
<evidence type="ECO:0000256" key="20">
    <source>
        <dbReference type="ARBA" id="ARBA00051612"/>
    </source>
</evidence>
<evidence type="ECO:0000256" key="5">
    <source>
        <dbReference type="ARBA" id="ARBA00022448"/>
    </source>
</evidence>
<comment type="subcellular location">
    <subcellularLocation>
        <location evidence="2">Basolateral cell membrane</location>
        <topology evidence="2">Multi-pass membrane protein</topology>
    </subcellularLocation>
    <subcellularLocation>
        <location evidence="3">Cytoplasmic vesicle</location>
        <location evidence="3">Secretory vesicle membrane</location>
        <topology evidence="3">Multi-pass membrane protein</topology>
    </subcellularLocation>
    <subcellularLocation>
        <location evidence="1">Cytoplasmic vesicle</location>
        <location evidence="1">Secretory vesicle</location>
        <location evidence="1">Synaptic vesicle membrane</location>
    </subcellularLocation>
    <subcellularLocation>
        <location evidence="4">Lysosome membrane</location>
    </subcellularLocation>
</comment>
<dbReference type="CDD" id="cd17318">
    <property type="entry name" value="MFS_SLC17"/>
    <property type="match status" value="1"/>
</dbReference>
<feature type="transmembrane region" description="Helical" evidence="27">
    <location>
        <begin position="127"/>
        <end position="146"/>
    </location>
</feature>
<feature type="transmembrane region" description="Helical" evidence="27">
    <location>
        <begin position="99"/>
        <end position="120"/>
    </location>
</feature>
<evidence type="ECO:0000256" key="26">
    <source>
        <dbReference type="SAM" id="MobiDB-lite"/>
    </source>
</evidence>
<evidence type="ECO:0000313" key="29">
    <source>
        <dbReference type="EnsemblMetazoa" id="XP_014251187.1"/>
    </source>
</evidence>
<evidence type="ECO:0000256" key="22">
    <source>
        <dbReference type="ARBA" id="ARBA00069713"/>
    </source>
</evidence>
<dbReference type="PROSITE" id="PS50850">
    <property type="entry name" value="MFS"/>
    <property type="match status" value="1"/>
</dbReference>
<evidence type="ECO:0000256" key="6">
    <source>
        <dbReference type="ARBA" id="ARBA00022475"/>
    </source>
</evidence>
<feature type="transmembrane region" description="Helical" evidence="27">
    <location>
        <begin position="186"/>
        <end position="205"/>
    </location>
</feature>